<proteinExistence type="predicted"/>
<comment type="caution">
    <text evidence="2">The sequence shown here is derived from an EMBL/GenBank/DDBJ whole genome shotgun (WGS) entry which is preliminary data.</text>
</comment>
<organism evidence="2 3">
    <name type="scientific">Austropuccinia psidii MF-1</name>
    <dbReference type="NCBI Taxonomy" id="1389203"/>
    <lineage>
        <taxon>Eukaryota</taxon>
        <taxon>Fungi</taxon>
        <taxon>Dikarya</taxon>
        <taxon>Basidiomycota</taxon>
        <taxon>Pucciniomycotina</taxon>
        <taxon>Pucciniomycetes</taxon>
        <taxon>Pucciniales</taxon>
        <taxon>Sphaerophragmiaceae</taxon>
        <taxon>Austropuccinia</taxon>
    </lineage>
</organism>
<evidence type="ECO:0000256" key="1">
    <source>
        <dbReference type="SAM" id="MobiDB-lite"/>
    </source>
</evidence>
<keyword evidence="3" id="KW-1185">Reference proteome</keyword>
<name>A0A9Q3HJL3_9BASI</name>
<feature type="compositionally biased region" description="Basic and acidic residues" evidence="1">
    <location>
        <begin position="96"/>
        <end position="114"/>
    </location>
</feature>
<feature type="region of interest" description="Disordered" evidence="1">
    <location>
        <begin position="90"/>
        <end position="114"/>
    </location>
</feature>
<protein>
    <submittedName>
        <fullName evidence="2">Uncharacterized protein</fullName>
    </submittedName>
</protein>
<evidence type="ECO:0000313" key="2">
    <source>
        <dbReference type="EMBL" id="MBW0504939.1"/>
    </source>
</evidence>
<dbReference type="AlphaFoldDB" id="A0A9Q3HJL3"/>
<sequence length="114" mass="12953">MRGRRKRVVIMRRSLQSVDPTPPSLPKIHHKKRLITGRTRRGRSLKCPKTSLMLLSSLRTTNELVLKRRGGLKKAYALILVESTQLKNASRGLKIGRGDQKASLESREKPEWGS</sequence>
<accession>A0A9Q3HJL3</accession>
<dbReference type="EMBL" id="AVOT02018229">
    <property type="protein sequence ID" value="MBW0504939.1"/>
    <property type="molecule type" value="Genomic_DNA"/>
</dbReference>
<evidence type="ECO:0000313" key="3">
    <source>
        <dbReference type="Proteomes" id="UP000765509"/>
    </source>
</evidence>
<dbReference type="Proteomes" id="UP000765509">
    <property type="component" value="Unassembled WGS sequence"/>
</dbReference>
<gene>
    <name evidence="2" type="ORF">O181_044654</name>
</gene>
<reference evidence="2" key="1">
    <citation type="submission" date="2021-03" db="EMBL/GenBank/DDBJ databases">
        <title>Draft genome sequence of rust myrtle Austropuccinia psidii MF-1, a brazilian biotype.</title>
        <authorList>
            <person name="Quecine M.C."/>
            <person name="Pachon D.M.R."/>
            <person name="Bonatelli M.L."/>
            <person name="Correr F.H."/>
            <person name="Franceschini L.M."/>
            <person name="Leite T.F."/>
            <person name="Margarido G.R.A."/>
            <person name="Almeida C.A."/>
            <person name="Ferrarezi J.A."/>
            <person name="Labate C.A."/>
        </authorList>
    </citation>
    <scope>NUCLEOTIDE SEQUENCE</scope>
    <source>
        <strain evidence="2">MF-1</strain>
    </source>
</reference>